<dbReference type="NCBIfam" id="NF007232">
    <property type="entry name" value="PRK09651.1"/>
    <property type="match status" value="1"/>
</dbReference>
<dbReference type="InterPro" id="IPR013324">
    <property type="entry name" value="RNA_pol_sigma_r3/r4-like"/>
</dbReference>
<dbReference type="GO" id="GO:0003677">
    <property type="term" value="F:DNA binding"/>
    <property type="evidence" value="ECO:0007669"/>
    <property type="project" value="InterPro"/>
</dbReference>
<dbReference type="InterPro" id="IPR014284">
    <property type="entry name" value="RNA_pol_sigma-70_dom"/>
</dbReference>
<evidence type="ECO:0000313" key="8">
    <source>
        <dbReference type="Proteomes" id="UP000254260"/>
    </source>
</evidence>
<dbReference type="InterPro" id="IPR039425">
    <property type="entry name" value="RNA_pol_sigma-70-like"/>
</dbReference>
<dbReference type="InterPro" id="IPR013249">
    <property type="entry name" value="RNA_pol_sigma70_r4_t2"/>
</dbReference>
<reference evidence="7 8" key="1">
    <citation type="submission" date="2018-06" db="EMBL/GenBank/DDBJ databases">
        <authorList>
            <consortium name="Pathogen Informatics"/>
            <person name="Doyle S."/>
        </authorList>
    </citation>
    <scope>NUCLEOTIDE SEQUENCE [LARGE SCALE GENOMIC DNA]</scope>
    <source>
        <strain evidence="7 8">NCTC10899</strain>
    </source>
</reference>
<sequence length="171" mass="19260">MLTLLPETATHAQLDALYRNHHGWLKGWLRQRLNNSADAADLAQDTFVRVLLARTADSLREPRHYLATVARGLVIDLYRRRSLEQAYLEALALRPEQYAPSAEERVLILDSLLAIDQMLDGMGERTRGIFLAVQLDGLSYEKAAARMGVSVTTVRKHLAKALLHCLMLEEA</sequence>
<evidence type="ECO:0000259" key="6">
    <source>
        <dbReference type="Pfam" id="PF08281"/>
    </source>
</evidence>
<dbReference type="NCBIfam" id="NF009180">
    <property type="entry name" value="PRK12528.1"/>
    <property type="match status" value="1"/>
</dbReference>
<dbReference type="SUPFAM" id="SSF88659">
    <property type="entry name" value="Sigma3 and sigma4 domains of RNA polymerase sigma factors"/>
    <property type="match status" value="1"/>
</dbReference>
<dbReference type="Pfam" id="PF08281">
    <property type="entry name" value="Sigma70_r4_2"/>
    <property type="match status" value="1"/>
</dbReference>
<dbReference type="PANTHER" id="PTHR43133">
    <property type="entry name" value="RNA POLYMERASE ECF-TYPE SIGMA FACTO"/>
    <property type="match status" value="1"/>
</dbReference>
<proteinExistence type="inferred from homology"/>
<keyword evidence="3" id="KW-0731">Sigma factor</keyword>
<keyword evidence="4" id="KW-0804">Transcription</keyword>
<dbReference type="GO" id="GO:0006352">
    <property type="term" value="P:DNA-templated transcription initiation"/>
    <property type="evidence" value="ECO:0007669"/>
    <property type="project" value="InterPro"/>
</dbReference>
<name>A0A379IUB6_ECTME</name>
<dbReference type="InterPro" id="IPR007627">
    <property type="entry name" value="RNA_pol_sigma70_r2"/>
</dbReference>
<evidence type="ECO:0000256" key="2">
    <source>
        <dbReference type="ARBA" id="ARBA00023015"/>
    </source>
</evidence>
<dbReference type="Gene3D" id="1.10.10.10">
    <property type="entry name" value="Winged helix-like DNA-binding domain superfamily/Winged helix DNA-binding domain"/>
    <property type="match status" value="1"/>
</dbReference>
<evidence type="ECO:0000256" key="1">
    <source>
        <dbReference type="ARBA" id="ARBA00010641"/>
    </source>
</evidence>
<feature type="domain" description="RNA polymerase sigma factor 70 region 4 type 2" evidence="6">
    <location>
        <begin position="113"/>
        <end position="165"/>
    </location>
</feature>
<dbReference type="Pfam" id="PF04542">
    <property type="entry name" value="Sigma70_r2"/>
    <property type="match status" value="1"/>
</dbReference>
<organism evidence="7 8">
    <name type="scientific">Ectopseudomonas mendocina</name>
    <name type="common">Pseudomonas mendocina</name>
    <dbReference type="NCBI Taxonomy" id="300"/>
    <lineage>
        <taxon>Bacteria</taxon>
        <taxon>Pseudomonadati</taxon>
        <taxon>Pseudomonadota</taxon>
        <taxon>Gammaproteobacteria</taxon>
        <taxon>Pseudomonadales</taxon>
        <taxon>Pseudomonadaceae</taxon>
        <taxon>Ectopseudomonas</taxon>
    </lineage>
</organism>
<dbReference type="InterPro" id="IPR013325">
    <property type="entry name" value="RNA_pol_sigma_r2"/>
</dbReference>
<dbReference type="EMBL" id="UGUU01000001">
    <property type="protein sequence ID" value="SUD39840.1"/>
    <property type="molecule type" value="Genomic_DNA"/>
</dbReference>
<dbReference type="OrthoDB" id="9797134at2"/>
<dbReference type="GO" id="GO:0016987">
    <property type="term" value="F:sigma factor activity"/>
    <property type="evidence" value="ECO:0007669"/>
    <property type="project" value="UniProtKB-KW"/>
</dbReference>
<comment type="similarity">
    <text evidence="1">Belongs to the sigma-70 factor family. ECF subfamily.</text>
</comment>
<dbReference type="PANTHER" id="PTHR43133:SF63">
    <property type="entry name" value="RNA POLYMERASE SIGMA FACTOR FECI-RELATED"/>
    <property type="match status" value="1"/>
</dbReference>
<accession>A0A379IUB6</accession>
<protein>
    <submittedName>
        <fullName evidence="7">ECF subfamily RNA polymerase sigma factor</fullName>
    </submittedName>
</protein>
<dbReference type="SUPFAM" id="SSF88946">
    <property type="entry name" value="Sigma2 domain of RNA polymerase sigma factors"/>
    <property type="match status" value="1"/>
</dbReference>
<evidence type="ECO:0000256" key="3">
    <source>
        <dbReference type="ARBA" id="ARBA00023082"/>
    </source>
</evidence>
<dbReference type="Gene3D" id="1.10.1740.10">
    <property type="match status" value="1"/>
</dbReference>
<dbReference type="AlphaFoldDB" id="A0A379IUB6"/>
<evidence type="ECO:0000259" key="5">
    <source>
        <dbReference type="Pfam" id="PF04542"/>
    </source>
</evidence>
<dbReference type="RefSeq" id="WP_017362940.1">
    <property type="nucleotide sequence ID" value="NZ_CP060288.1"/>
</dbReference>
<dbReference type="GeneID" id="57606347"/>
<feature type="domain" description="RNA polymerase sigma-70 region 2" evidence="5">
    <location>
        <begin position="17"/>
        <end position="82"/>
    </location>
</feature>
<gene>
    <name evidence="7" type="primary">fecI_4</name>
    <name evidence="7" type="ORF">NCTC10899_02669</name>
</gene>
<evidence type="ECO:0000313" key="7">
    <source>
        <dbReference type="EMBL" id="SUD39840.1"/>
    </source>
</evidence>
<keyword evidence="2" id="KW-0805">Transcription regulation</keyword>
<evidence type="ECO:0000256" key="4">
    <source>
        <dbReference type="ARBA" id="ARBA00023163"/>
    </source>
</evidence>
<dbReference type="InterPro" id="IPR036388">
    <property type="entry name" value="WH-like_DNA-bd_sf"/>
</dbReference>
<dbReference type="NCBIfam" id="TIGR02937">
    <property type="entry name" value="sigma70-ECF"/>
    <property type="match status" value="1"/>
</dbReference>
<dbReference type="Proteomes" id="UP000254260">
    <property type="component" value="Unassembled WGS sequence"/>
</dbReference>
<dbReference type="FunFam" id="1.10.1740.10:FF:000009">
    <property type="entry name" value="RNA polymerase sigma factor"/>
    <property type="match status" value="1"/>
</dbReference>